<dbReference type="AlphaFoldDB" id="A0A542DIF4"/>
<comment type="similarity">
    <text evidence="1">Belongs to the bacterial solute-binding protein 5 family.</text>
</comment>
<keyword evidence="6" id="KW-1185">Reference proteome</keyword>
<dbReference type="PROSITE" id="PS51257">
    <property type="entry name" value="PROKAR_LIPOPROTEIN"/>
    <property type="match status" value="1"/>
</dbReference>
<dbReference type="CDD" id="cd08492">
    <property type="entry name" value="PBP2_NikA_DppA_OppA_like_15"/>
    <property type="match status" value="1"/>
</dbReference>
<dbReference type="RefSeq" id="WP_141998022.1">
    <property type="nucleotide sequence ID" value="NZ_VFML01000001.1"/>
</dbReference>
<dbReference type="Proteomes" id="UP000320876">
    <property type="component" value="Unassembled WGS sequence"/>
</dbReference>
<reference evidence="5 6" key="1">
    <citation type="submission" date="2019-06" db="EMBL/GenBank/DDBJ databases">
        <title>Sequencing the genomes of 1000 actinobacteria strains.</title>
        <authorList>
            <person name="Klenk H.-P."/>
        </authorList>
    </citation>
    <scope>NUCLEOTIDE SEQUENCE [LARGE SCALE GENOMIC DNA]</scope>
    <source>
        <strain evidence="5 6">DSM 45679</strain>
    </source>
</reference>
<dbReference type="OrthoDB" id="9046151at2"/>
<gene>
    <name evidence="5" type="ORF">FB471_2520</name>
</gene>
<evidence type="ECO:0000259" key="4">
    <source>
        <dbReference type="Pfam" id="PF00496"/>
    </source>
</evidence>
<name>A0A542DIF4_AMYCI</name>
<sequence length="531" mass="57472">MGRESIRWGGGLLALVLATTACGGDATSGDGDQPRQGGVLTFATDADPACIDPHQSPTAASQLITRGVVDSLVAQDPETLEIKPWLAESWTVSPDAKRFTFDLRDDVTFSDGERFDAAAVKENFDRIVDPATKSLLAAGFLTGYAGTTVVDPHTVTVAFDQPNAPFLQAASTAFLGMESPATFTSGQQELCQKVIGSGPFVVDDYVRQQKIELARRPDYQWAPPDREHTGAAYLDRVVITVVPENGVRLGSLRTGQVDAMANVPPREADSLTGDLRLLTKEQPGIAYSLVLNARKEPWADVTLRRAFAKSVDTEQIVSTVYQGKYPRATSVLTPATPGYTNVLERGQFDRAAAEELFDQAGWAKGPDGVRAKDGEPLTVEWTYISPAREQRDVLAQLVQQQLREVGVQIRLNPLPIGDVVSKQAKGETELSDISFVRADGDVLRTTLYSPRGGVPASVDPELPGLLSAATATIDPERRAATYERAQRRIVEQSTAVPVYNPTYLLGTSKAVHDITFDPQGLPAFHDAWVAR</sequence>
<keyword evidence="3" id="KW-0732">Signal</keyword>
<dbReference type="Gene3D" id="3.10.105.10">
    <property type="entry name" value="Dipeptide-binding Protein, Domain 3"/>
    <property type="match status" value="1"/>
</dbReference>
<dbReference type="EMBL" id="VFML01000001">
    <property type="protein sequence ID" value="TQJ02775.1"/>
    <property type="molecule type" value="Genomic_DNA"/>
</dbReference>
<evidence type="ECO:0000313" key="6">
    <source>
        <dbReference type="Proteomes" id="UP000320876"/>
    </source>
</evidence>
<dbReference type="SUPFAM" id="SSF53850">
    <property type="entry name" value="Periplasmic binding protein-like II"/>
    <property type="match status" value="1"/>
</dbReference>
<protein>
    <submittedName>
        <fullName evidence="5">Peptide/nickel transport system substrate-binding protein</fullName>
    </submittedName>
</protein>
<accession>A0A542DIF4</accession>
<dbReference type="GO" id="GO:0043190">
    <property type="term" value="C:ATP-binding cassette (ABC) transporter complex"/>
    <property type="evidence" value="ECO:0007669"/>
    <property type="project" value="InterPro"/>
</dbReference>
<feature type="domain" description="Solute-binding protein family 5" evidence="4">
    <location>
        <begin position="81"/>
        <end position="431"/>
    </location>
</feature>
<evidence type="ECO:0000256" key="2">
    <source>
        <dbReference type="ARBA" id="ARBA00022448"/>
    </source>
</evidence>
<dbReference type="PIRSF" id="PIRSF002741">
    <property type="entry name" value="MppA"/>
    <property type="match status" value="1"/>
</dbReference>
<evidence type="ECO:0000256" key="3">
    <source>
        <dbReference type="ARBA" id="ARBA00022729"/>
    </source>
</evidence>
<proteinExistence type="inferred from homology"/>
<dbReference type="InterPro" id="IPR039424">
    <property type="entry name" value="SBP_5"/>
</dbReference>
<dbReference type="PANTHER" id="PTHR30290:SF9">
    <property type="entry name" value="OLIGOPEPTIDE-BINDING PROTEIN APPA"/>
    <property type="match status" value="1"/>
</dbReference>
<comment type="caution">
    <text evidence="5">The sequence shown here is derived from an EMBL/GenBank/DDBJ whole genome shotgun (WGS) entry which is preliminary data.</text>
</comment>
<evidence type="ECO:0000256" key="1">
    <source>
        <dbReference type="ARBA" id="ARBA00005695"/>
    </source>
</evidence>
<dbReference type="Gene3D" id="3.40.190.10">
    <property type="entry name" value="Periplasmic binding protein-like II"/>
    <property type="match status" value="1"/>
</dbReference>
<dbReference type="GO" id="GO:0042597">
    <property type="term" value="C:periplasmic space"/>
    <property type="evidence" value="ECO:0007669"/>
    <property type="project" value="UniProtKB-ARBA"/>
</dbReference>
<dbReference type="InterPro" id="IPR030678">
    <property type="entry name" value="Peptide/Ni-bd"/>
</dbReference>
<dbReference type="Pfam" id="PF00496">
    <property type="entry name" value="SBP_bac_5"/>
    <property type="match status" value="1"/>
</dbReference>
<keyword evidence="2" id="KW-0813">Transport</keyword>
<evidence type="ECO:0000313" key="5">
    <source>
        <dbReference type="EMBL" id="TQJ02775.1"/>
    </source>
</evidence>
<dbReference type="GO" id="GO:0015833">
    <property type="term" value="P:peptide transport"/>
    <property type="evidence" value="ECO:0007669"/>
    <property type="project" value="TreeGrafter"/>
</dbReference>
<dbReference type="PANTHER" id="PTHR30290">
    <property type="entry name" value="PERIPLASMIC BINDING COMPONENT OF ABC TRANSPORTER"/>
    <property type="match status" value="1"/>
</dbReference>
<dbReference type="GO" id="GO:1904680">
    <property type="term" value="F:peptide transmembrane transporter activity"/>
    <property type="evidence" value="ECO:0007669"/>
    <property type="project" value="TreeGrafter"/>
</dbReference>
<organism evidence="5 6">
    <name type="scientific">Amycolatopsis cihanbeyliensis</name>
    <dbReference type="NCBI Taxonomy" id="1128664"/>
    <lineage>
        <taxon>Bacteria</taxon>
        <taxon>Bacillati</taxon>
        <taxon>Actinomycetota</taxon>
        <taxon>Actinomycetes</taxon>
        <taxon>Pseudonocardiales</taxon>
        <taxon>Pseudonocardiaceae</taxon>
        <taxon>Amycolatopsis</taxon>
    </lineage>
</organism>
<dbReference type="InterPro" id="IPR000914">
    <property type="entry name" value="SBP_5_dom"/>
</dbReference>